<dbReference type="PROSITE" id="PS50015">
    <property type="entry name" value="SAP_B"/>
    <property type="match status" value="1"/>
</dbReference>
<evidence type="ECO:0000259" key="3">
    <source>
        <dbReference type="PROSITE" id="PS50015"/>
    </source>
</evidence>
<dbReference type="AlphaFoldDB" id="A0A7S1VLR5"/>
<feature type="chain" id="PRO_5031327285" description="Saposin B-type domain-containing protein" evidence="2">
    <location>
        <begin position="20"/>
        <end position="250"/>
    </location>
</feature>
<feature type="domain" description="Saposin B-type" evidence="3">
    <location>
        <begin position="46"/>
        <end position="130"/>
    </location>
</feature>
<gene>
    <name evidence="4" type="ORF">SSP0437_LOCUS9711</name>
</gene>
<keyword evidence="2" id="KW-0732">Signal</keyword>
<dbReference type="InterPro" id="IPR008139">
    <property type="entry name" value="SaposinB_dom"/>
</dbReference>
<proteinExistence type="predicted"/>
<feature type="signal peptide" evidence="2">
    <location>
        <begin position="1"/>
        <end position="19"/>
    </location>
</feature>
<reference evidence="4" key="1">
    <citation type="submission" date="2021-01" db="EMBL/GenBank/DDBJ databases">
        <authorList>
            <person name="Corre E."/>
            <person name="Pelletier E."/>
            <person name="Niang G."/>
            <person name="Scheremetjew M."/>
            <person name="Finn R."/>
            <person name="Kale V."/>
            <person name="Holt S."/>
            <person name="Cochrane G."/>
            <person name="Meng A."/>
            <person name="Brown T."/>
            <person name="Cohen L."/>
        </authorList>
    </citation>
    <scope>NUCLEOTIDE SEQUENCE</scope>
    <source>
        <strain evidence="4">ATCC 50979</strain>
    </source>
</reference>
<sequence length="250" mass="26373">MKFLFALFCLLAVATPALAEPVRAVPSTLLMAPPREVAPKEGALTAHSWCGTCVSFFSQAINQLLNIILNVGVLGECSQLCGKLESHIEAEVCNVLCDVVGIEAFVKLVTDEDPDPIYYCEMLSFCGESDSAAANITALTVSPDSGAQNTEFTIDIVFAVTSPIGTGELVIDIVPPGGAEPFGTGNLLVDVAAGEYRSDGKFKATPSEQEPFSPGTYQLVVTICEGSCGSIHPHSKTLTQHVTTFKITGQ</sequence>
<dbReference type="EMBL" id="HBGL01012419">
    <property type="protein sequence ID" value="CAD9303966.1"/>
    <property type="molecule type" value="Transcribed_RNA"/>
</dbReference>
<evidence type="ECO:0000256" key="2">
    <source>
        <dbReference type="SAM" id="SignalP"/>
    </source>
</evidence>
<name>A0A7S1VLR5_9EUKA</name>
<keyword evidence="1" id="KW-1015">Disulfide bond</keyword>
<evidence type="ECO:0000256" key="1">
    <source>
        <dbReference type="ARBA" id="ARBA00023157"/>
    </source>
</evidence>
<evidence type="ECO:0000313" key="4">
    <source>
        <dbReference type="EMBL" id="CAD9303966.1"/>
    </source>
</evidence>
<protein>
    <recommendedName>
        <fullName evidence="3">Saposin B-type domain-containing protein</fullName>
    </recommendedName>
</protein>
<accession>A0A7S1VLR5</accession>
<organism evidence="4">
    <name type="scientific">Sexangularia sp. CB-2014</name>
    <dbReference type="NCBI Taxonomy" id="1486929"/>
    <lineage>
        <taxon>Eukaryota</taxon>
        <taxon>Amoebozoa</taxon>
        <taxon>Tubulinea</taxon>
        <taxon>Elardia</taxon>
        <taxon>Arcellinida</taxon>
        <taxon>Arcellinida incertae sedis</taxon>
        <taxon>Sexangularia</taxon>
    </lineage>
</organism>